<dbReference type="InterPro" id="IPR019410">
    <property type="entry name" value="Methyltransf_16"/>
</dbReference>
<protein>
    <recommendedName>
        <fullName evidence="3">Rapid response to glucose protein</fullName>
    </recommendedName>
</protein>
<dbReference type="GO" id="GO:0008757">
    <property type="term" value="F:S-adenosylmethionine-dependent methyltransferase activity"/>
    <property type="evidence" value="ECO:0007669"/>
    <property type="project" value="UniProtKB-ARBA"/>
</dbReference>
<evidence type="ECO:0008006" key="3">
    <source>
        <dbReference type="Google" id="ProtNLM"/>
    </source>
</evidence>
<comment type="caution">
    <text evidence="1">The sequence shown here is derived from an EMBL/GenBank/DDBJ whole genome shotgun (WGS) entry which is preliminary data.</text>
</comment>
<sequence length="369" mass="40697">MSRQPQIEEDQEATAYVRREMSMYLSSIVKSGLTWIDDEEEKEFIWSEASRRLSERCGRTAMGEITRRWPFRGSEQPNEFELIIREPPLTGDSLGHKTWGSSYVLARHLPQLTSTSLARLFAESQKESRLTVLELGSGTGLLGIAAAALWKVDIVMSDLPEIMANLHHNADANRSVVESLGGSLNDGALTWGSTSKGEVDQALFGEKNQFKVVLAADPMYDDIHPVLLADYGSPLLEGRVRIVEEMATLRTPADAIFPYQPCQHSGNGIDQGDNTFEETTGYRSHEASTTDTDVDQQPSYNSDALELVHPTHDHAEARGVGEGWSFFDEAVAFTNSRTGSMGEHGNLDEADTLLAAAFTESEMAGTYMN</sequence>
<proteinExistence type="predicted"/>
<dbReference type="EMBL" id="RSDZ01000009">
    <property type="protein sequence ID" value="RXG50140.1"/>
    <property type="molecule type" value="Genomic_DNA"/>
</dbReference>
<evidence type="ECO:0000313" key="1">
    <source>
        <dbReference type="EMBL" id="RXG50140.1"/>
    </source>
</evidence>
<dbReference type="Proteomes" id="UP000288725">
    <property type="component" value="Chromosome 1"/>
</dbReference>
<gene>
    <name evidence="1" type="ORF">VDGE_00997</name>
</gene>
<dbReference type="AlphaFoldDB" id="A0A444S9S5"/>
<organism evidence="1 2">
    <name type="scientific">Verticillium dahliae</name>
    <name type="common">Verticillium wilt</name>
    <dbReference type="NCBI Taxonomy" id="27337"/>
    <lineage>
        <taxon>Eukaryota</taxon>
        <taxon>Fungi</taxon>
        <taxon>Dikarya</taxon>
        <taxon>Ascomycota</taxon>
        <taxon>Pezizomycotina</taxon>
        <taxon>Sordariomycetes</taxon>
        <taxon>Hypocreomycetidae</taxon>
        <taxon>Glomerellales</taxon>
        <taxon>Plectosphaerellaceae</taxon>
        <taxon>Verticillium</taxon>
    </lineage>
</organism>
<dbReference type="InterPro" id="IPR029063">
    <property type="entry name" value="SAM-dependent_MTases_sf"/>
</dbReference>
<dbReference type="SUPFAM" id="SSF53335">
    <property type="entry name" value="S-adenosyl-L-methionine-dependent methyltransferases"/>
    <property type="match status" value="1"/>
</dbReference>
<evidence type="ECO:0000313" key="2">
    <source>
        <dbReference type="Proteomes" id="UP000288725"/>
    </source>
</evidence>
<dbReference type="Pfam" id="PF10294">
    <property type="entry name" value="Methyltransf_16"/>
    <property type="match status" value="1"/>
</dbReference>
<name>A0A444S9S5_VERDA</name>
<dbReference type="Gene3D" id="3.40.50.150">
    <property type="entry name" value="Vaccinia Virus protein VP39"/>
    <property type="match status" value="1"/>
</dbReference>
<dbReference type="PANTHER" id="PTHR14614">
    <property type="entry name" value="HEPATOCELLULAR CARCINOMA-ASSOCIATED ANTIGEN"/>
    <property type="match status" value="1"/>
</dbReference>
<accession>A0A444S9S5</accession>
<reference evidence="1 2" key="1">
    <citation type="submission" date="2018-12" db="EMBL/GenBank/DDBJ databases">
        <title>Genome of Verticillium dahliae isolate Getta Getta.</title>
        <authorList>
            <person name="Gardiner D.M."/>
        </authorList>
    </citation>
    <scope>NUCLEOTIDE SEQUENCE [LARGE SCALE GENOMIC DNA]</scope>
    <source>
        <strain evidence="1 2">Getta Getta</strain>
    </source>
</reference>
<dbReference type="GO" id="GO:0005829">
    <property type="term" value="C:cytosol"/>
    <property type="evidence" value="ECO:0007669"/>
    <property type="project" value="TreeGrafter"/>
</dbReference>
<dbReference type="PANTHER" id="PTHR14614:SF156">
    <property type="entry name" value="PROTEIN-LYSINE N-METHYLTRANSFERASE EFM2"/>
    <property type="match status" value="1"/>
</dbReference>